<organism evidence="1 2">
    <name type="scientific">Taxus chinensis</name>
    <name type="common">Chinese yew</name>
    <name type="synonym">Taxus wallichiana var. chinensis</name>
    <dbReference type="NCBI Taxonomy" id="29808"/>
    <lineage>
        <taxon>Eukaryota</taxon>
        <taxon>Viridiplantae</taxon>
        <taxon>Streptophyta</taxon>
        <taxon>Embryophyta</taxon>
        <taxon>Tracheophyta</taxon>
        <taxon>Spermatophyta</taxon>
        <taxon>Pinopsida</taxon>
        <taxon>Pinidae</taxon>
        <taxon>Conifers II</taxon>
        <taxon>Cupressales</taxon>
        <taxon>Taxaceae</taxon>
        <taxon>Taxus</taxon>
    </lineage>
</organism>
<name>A0AA38C8T5_TAXCH</name>
<keyword evidence="2" id="KW-1185">Reference proteome</keyword>
<evidence type="ECO:0000313" key="2">
    <source>
        <dbReference type="Proteomes" id="UP000824469"/>
    </source>
</evidence>
<gene>
    <name evidence="1" type="ORF">KI387_038204</name>
</gene>
<dbReference type="EMBL" id="JAHRHJ020000011">
    <property type="protein sequence ID" value="KAH9294616.1"/>
    <property type="molecule type" value="Genomic_DNA"/>
</dbReference>
<proteinExistence type="predicted"/>
<dbReference type="Proteomes" id="UP000824469">
    <property type="component" value="Unassembled WGS sequence"/>
</dbReference>
<sequence>MEKRPDFQEKVPKDFPSALHYLYTMVRLLLEEGPVDFPKPKDVIEEEKGAKALVARKIASYESVMQALKDELKKEDLILTMCATPDVIIKTRTLAEENEVLQEAKNETLGHIERIMLVETKRDALEAVKILHKERIKDIRKVIVEKMDVMDGMVSSMANILIIL</sequence>
<reference evidence="1 2" key="1">
    <citation type="journal article" date="2021" name="Nat. Plants">
        <title>The Taxus genome provides insights into paclitaxel biosynthesis.</title>
        <authorList>
            <person name="Xiong X."/>
            <person name="Gou J."/>
            <person name="Liao Q."/>
            <person name="Li Y."/>
            <person name="Zhou Q."/>
            <person name="Bi G."/>
            <person name="Li C."/>
            <person name="Du R."/>
            <person name="Wang X."/>
            <person name="Sun T."/>
            <person name="Guo L."/>
            <person name="Liang H."/>
            <person name="Lu P."/>
            <person name="Wu Y."/>
            <person name="Zhang Z."/>
            <person name="Ro D.K."/>
            <person name="Shang Y."/>
            <person name="Huang S."/>
            <person name="Yan J."/>
        </authorList>
    </citation>
    <scope>NUCLEOTIDE SEQUENCE [LARGE SCALE GENOMIC DNA]</scope>
    <source>
        <strain evidence="1">Ta-2019</strain>
    </source>
</reference>
<comment type="caution">
    <text evidence="1">The sequence shown here is derived from an EMBL/GenBank/DDBJ whole genome shotgun (WGS) entry which is preliminary data.</text>
</comment>
<accession>A0AA38C8T5</accession>
<dbReference type="AlphaFoldDB" id="A0AA38C8T5"/>
<evidence type="ECO:0000313" key="1">
    <source>
        <dbReference type="EMBL" id="KAH9294616.1"/>
    </source>
</evidence>
<protein>
    <submittedName>
        <fullName evidence="1">Uncharacterized protein</fullName>
    </submittedName>
</protein>